<dbReference type="GO" id="GO:0006897">
    <property type="term" value="P:endocytosis"/>
    <property type="evidence" value="ECO:0007669"/>
    <property type="project" value="TreeGrafter"/>
</dbReference>
<comment type="caution">
    <text evidence="10">The sequence shown here is derived from an EMBL/GenBank/DDBJ whole genome shotgun (WGS) entry which is preliminary data.</text>
</comment>
<evidence type="ECO:0000256" key="6">
    <source>
        <dbReference type="ARBA" id="ARBA00023203"/>
    </source>
</evidence>
<feature type="region of interest" description="Actin-binding" evidence="7">
    <location>
        <begin position="585"/>
        <end position="607"/>
    </location>
</feature>
<evidence type="ECO:0000313" key="10">
    <source>
        <dbReference type="EMBL" id="CAF0868028.1"/>
    </source>
</evidence>
<dbReference type="GO" id="GO:0005524">
    <property type="term" value="F:ATP binding"/>
    <property type="evidence" value="ECO:0007669"/>
    <property type="project" value="UniProtKB-UniRule"/>
</dbReference>
<organism evidence="10 11">
    <name type="scientific">Brachionus calyciflorus</name>
    <dbReference type="NCBI Taxonomy" id="104777"/>
    <lineage>
        <taxon>Eukaryota</taxon>
        <taxon>Metazoa</taxon>
        <taxon>Spiralia</taxon>
        <taxon>Gnathifera</taxon>
        <taxon>Rotifera</taxon>
        <taxon>Eurotatoria</taxon>
        <taxon>Monogononta</taxon>
        <taxon>Pseudotrocha</taxon>
        <taxon>Ploima</taxon>
        <taxon>Brachionidae</taxon>
        <taxon>Brachionus</taxon>
    </lineage>
</organism>
<evidence type="ECO:0000256" key="1">
    <source>
        <dbReference type="ARBA" id="ARBA00008314"/>
    </source>
</evidence>
<feature type="domain" description="Myosin motor" evidence="8">
    <location>
        <begin position="7"/>
        <end position="709"/>
    </location>
</feature>
<dbReference type="GO" id="GO:0016459">
    <property type="term" value="C:myosin complex"/>
    <property type="evidence" value="ECO:0007669"/>
    <property type="project" value="UniProtKB-KW"/>
</dbReference>
<dbReference type="Pfam" id="PF06017">
    <property type="entry name" value="Myosin_TH1"/>
    <property type="match status" value="1"/>
</dbReference>
<evidence type="ECO:0000256" key="5">
    <source>
        <dbReference type="ARBA" id="ARBA00023175"/>
    </source>
</evidence>
<dbReference type="InterPro" id="IPR001609">
    <property type="entry name" value="Myosin_head_motor_dom-like"/>
</dbReference>
<dbReference type="PANTHER" id="PTHR13140:SF679">
    <property type="entry name" value="UNCONVENTIONAL MYOSIN IC"/>
    <property type="match status" value="1"/>
</dbReference>
<dbReference type="Gene3D" id="1.20.5.4820">
    <property type="match status" value="1"/>
</dbReference>
<dbReference type="GO" id="GO:0000146">
    <property type="term" value="F:microfilament motor activity"/>
    <property type="evidence" value="ECO:0007669"/>
    <property type="project" value="TreeGrafter"/>
</dbReference>
<dbReference type="Gene3D" id="1.20.120.720">
    <property type="entry name" value="Myosin VI head, motor domain, U50 subdomain"/>
    <property type="match status" value="1"/>
</dbReference>
<proteinExistence type="inferred from homology"/>
<feature type="binding site" evidence="7">
    <location>
        <begin position="101"/>
        <end position="108"/>
    </location>
    <ligand>
        <name>ATP</name>
        <dbReference type="ChEBI" id="CHEBI:30616"/>
    </ligand>
</feature>
<keyword evidence="11" id="KW-1185">Reference proteome</keyword>
<keyword evidence="2 7" id="KW-0547">Nucleotide-binding</keyword>
<dbReference type="Pfam" id="PF00063">
    <property type="entry name" value="Myosin_head"/>
    <property type="match status" value="1"/>
</dbReference>
<evidence type="ECO:0000256" key="3">
    <source>
        <dbReference type="ARBA" id="ARBA00022840"/>
    </source>
</evidence>
<keyword evidence="4 7" id="KW-0518">Myosin</keyword>
<dbReference type="EMBL" id="CAJNOC010001473">
    <property type="protein sequence ID" value="CAF0868028.1"/>
    <property type="molecule type" value="Genomic_DNA"/>
</dbReference>
<evidence type="ECO:0000313" key="11">
    <source>
        <dbReference type="Proteomes" id="UP000663879"/>
    </source>
</evidence>
<dbReference type="PROSITE" id="PS50096">
    <property type="entry name" value="IQ"/>
    <property type="match status" value="1"/>
</dbReference>
<evidence type="ECO:0000259" key="9">
    <source>
        <dbReference type="PROSITE" id="PS51757"/>
    </source>
</evidence>
<feature type="domain" description="TH1" evidence="9">
    <location>
        <begin position="863"/>
        <end position="1033"/>
    </location>
</feature>
<evidence type="ECO:0000256" key="7">
    <source>
        <dbReference type="PROSITE-ProRule" id="PRU00782"/>
    </source>
</evidence>
<dbReference type="GO" id="GO:0030048">
    <property type="term" value="P:actin filament-based movement"/>
    <property type="evidence" value="ECO:0007669"/>
    <property type="project" value="TreeGrafter"/>
</dbReference>
<dbReference type="FunFam" id="1.10.10.820:FF:000001">
    <property type="entry name" value="Myosin heavy chain"/>
    <property type="match status" value="1"/>
</dbReference>
<name>A0A813XCL0_9BILA</name>
<accession>A0A813XCL0</accession>
<dbReference type="Proteomes" id="UP000663879">
    <property type="component" value="Unassembled WGS sequence"/>
</dbReference>
<dbReference type="PRINTS" id="PR00193">
    <property type="entry name" value="MYOSINHEAVY"/>
</dbReference>
<dbReference type="Gene3D" id="1.10.10.820">
    <property type="match status" value="1"/>
</dbReference>
<dbReference type="GO" id="GO:0051015">
    <property type="term" value="F:actin filament binding"/>
    <property type="evidence" value="ECO:0007669"/>
    <property type="project" value="TreeGrafter"/>
</dbReference>
<dbReference type="InterPro" id="IPR010926">
    <property type="entry name" value="Myosin_TH1"/>
</dbReference>
<evidence type="ECO:0000259" key="8">
    <source>
        <dbReference type="PROSITE" id="PS51456"/>
    </source>
</evidence>
<dbReference type="PROSITE" id="PS51456">
    <property type="entry name" value="MYOSIN_MOTOR"/>
    <property type="match status" value="1"/>
</dbReference>
<reference evidence="10" key="1">
    <citation type="submission" date="2021-02" db="EMBL/GenBank/DDBJ databases">
        <authorList>
            <person name="Nowell W R."/>
        </authorList>
    </citation>
    <scope>NUCLEOTIDE SEQUENCE</scope>
    <source>
        <strain evidence="10">Ploen Becks lab</strain>
    </source>
</reference>
<dbReference type="OrthoDB" id="6108017at2759"/>
<dbReference type="Gene3D" id="1.20.58.530">
    <property type="match status" value="1"/>
</dbReference>
<sequence>MISRNKAGLDDFVLLENFTNEDSFIENLRIRYESNLIYTFIGPVLISVNPYKHLGIFNDEFKREYKNTNLFELPPHIYAIADNSYRTMLRENRDECILISGESGAGKTEASKYILEFIAATTINHNESIDLVKEKLLKSNSILESFGNATTTRNDNSSRFGKYMDIRFDYKGSPNGGCILNYLLEKSRVVSQAKNERNFHIFYQLLNGADDELLKILRLERQIDKYEYLNKDLITSENDQEDKVNFFDMFNALDVCDFKMEDKISLLKIISSILHLGNVKFENLSTASKKDYIKSIKKSDGECENSLENFCHMLTLDKEAASEALINRTYQVNSIAQSEKVKSPLNIDQANYARDALAKDIYERTFNWILLKINQSLEETKNSPISASSLNGNCVGILDIYGFEVFQTNGFEQFCINYCNEKLHELFIELTLKSEQEEYAAEGIVWEPIEYFNNKIICNLIEQKPISIIDFMDEECLRPGEPNDITFLDKISTYFLKHPHFECIKTMKKTTKNIKGNEFVIKHYAGPVVYNVKNFLDKNNNLLFRNLKELMLKSDNSIIKAIYTEAELSENKRHETVASQFRTGLKKLMHILYTKEPSYIRCIKTNYDKRSDYFDTELVRHQVKYLSLMENLRVRRAGFAFRKPYEQFLERYKSICPKTWPHFRGDPKDGVEEICKHLKYEREVDYSMGHSKIFIRLSKSFFDLEDLFHIQKIILANKIKAVYKGYKQRVEYKKMKRAGFIITRNAQKWLARKRLEKIRKAKRVIKNFLIAYIHRFEPFNEKNQVFLRMMFSKYFVELAKKLPTKVMDKSWPPCPKPLENVSKLLYELNRKNIIRKYCLKFTSEQKEIMQEKLMMSEMFKDKKESYSTSVAIKFQNDRLQENQKYKSLASQKVEYLKNKSYLLDQSENILYSTLVDKYDRHGYKQRPRILVLTNQHLYGLDATSLKLRDLINTKSIQGITTSKLTDGFIVLHFKIPDKNSKNKDEYKKGDLIVRDDSYHIEFMSKLIKTLDKYDSKDFLKFTETVNQAIVEYS</sequence>
<protein>
    <submittedName>
        <fullName evidence="10">Uncharacterized protein</fullName>
    </submittedName>
</protein>
<comment type="similarity">
    <text evidence="1 7">Belongs to the TRAFAC class myosin-kinesin ATPase superfamily. Myosin family.</text>
</comment>
<dbReference type="FunFam" id="1.20.58.530:FF:000004">
    <property type="entry name" value="Unconventional myosin ID"/>
    <property type="match status" value="1"/>
</dbReference>
<dbReference type="SUPFAM" id="SSF52540">
    <property type="entry name" value="P-loop containing nucleoside triphosphate hydrolases"/>
    <property type="match status" value="1"/>
</dbReference>
<dbReference type="InterPro" id="IPR036961">
    <property type="entry name" value="Kinesin_motor_dom_sf"/>
</dbReference>
<keyword evidence="5 7" id="KW-0505">Motor protein</keyword>
<dbReference type="GO" id="GO:0007015">
    <property type="term" value="P:actin filament organization"/>
    <property type="evidence" value="ECO:0007669"/>
    <property type="project" value="TreeGrafter"/>
</dbReference>
<dbReference type="InterPro" id="IPR027417">
    <property type="entry name" value="P-loop_NTPase"/>
</dbReference>
<dbReference type="PANTHER" id="PTHR13140">
    <property type="entry name" value="MYOSIN"/>
    <property type="match status" value="1"/>
</dbReference>
<dbReference type="GO" id="GO:0005886">
    <property type="term" value="C:plasma membrane"/>
    <property type="evidence" value="ECO:0007669"/>
    <property type="project" value="TreeGrafter"/>
</dbReference>
<keyword evidence="6 7" id="KW-0009">Actin-binding</keyword>
<evidence type="ECO:0000256" key="4">
    <source>
        <dbReference type="ARBA" id="ARBA00023123"/>
    </source>
</evidence>
<dbReference type="GO" id="GO:0005902">
    <property type="term" value="C:microvillus"/>
    <property type="evidence" value="ECO:0007669"/>
    <property type="project" value="TreeGrafter"/>
</dbReference>
<keyword evidence="3 7" id="KW-0067">ATP-binding</keyword>
<dbReference type="AlphaFoldDB" id="A0A813XCL0"/>
<evidence type="ECO:0000256" key="2">
    <source>
        <dbReference type="ARBA" id="ARBA00022741"/>
    </source>
</evidence>
<dbReference type="SMART" id="SM00242">
    <property type="entry name" value="MYSc"/>
    <property type="match status" value="1"/>
</dbReference>
<dbReference type="GO" id="GO:0005737">
    <property type="term" value="C:cytoplasm"/>
    <property type="evidence" value="ECO:0007669"/>
    <property type="project" value="TreeGrafter"/>
</dbReference>
<gene>
    <name evidence="10" type="ORF">OXX778_LOCUS9786</name>
</gene>
<dbReference type="Gene3D" id="3.40.850.10">
    <property type="entry name" value="Kinesin motor domain"/>
    <property type="match status" value="1"/>
</dbReference>
<dbReference type="PROSITE" id="PS51757">
    <property type="entry name" value="TH1"/>
    <property type="match status" value="1"/>
</dbReference>